<comment type="similarity">
    <text evidence="1 7">Belongs to the UPF0758 family.</text>
</comment>
<dbReference type="CDD" id="cd08071">
    <property type="entry name" value="MPN_DUF2466"/>
    <property type="match status" value="1"/>
</dbReference>
<dbReference type="InterPro" id="IPR001405">
    <property type="entry name" value="UPF0758"/>
</dbReference>
<dbReference type="STRING" id="930128.SAMN05192532_103149"/>
<dbReference type="PANTHER" id="PTHR30471:SF3">
    <property type="entry name" value="UPF0758 PROTEIN YEES-RELATED"/>
    <property type="match status" value="1"/>
</dbReference>
<dbReference type="Pfam" id="PF20582">
    <property type="entry name" value="UPF0758_N"/>
    <property type="match status" value="1"/>
</dbReference>
<evidence type="ECO:0000256" key="1">
    <source>
        <dbReference type="ARBA" id="ARBA00010243"/>
    </source>
</evidence>
<dbReference type="GO" id="GO:0006508">
    <property type="term" value="P:proteolysis"/>
    <property type="evidence" value="ECO:0007669"/>
    <property type="project" value="UniProtKB-KW"/>
</dbReference>
<proteinExistence type="inferred from homology"/>
<dbReference type="EMBL" id="FONT01000003">
    <property type="protein sequence ID" value="SFE70696.1"/>
    <property type="molecule type" value="Genomic_DNA"/>
</dbReference>
<dbReference type="NCBIfam" id="TIGR00608">
    <property type="entry name" value="radc"/>
    <property type="match status" value="1"/>
</dbReference>
<gene>
    <name evidence="9" type="ORF">SAMN05192532_103149</name>
</gene>
<dbReference type="NCBIfam" id="NF000642">
    <property type="entry name" value="PRK00024.1"/>
    <property type="match status" value="1"/>
</dbReference>
<protein>
    <submittedName>
        <fullName evidence="9">DNA replication and repair protein RadC</fullName>
    </submittedName>
</protein>
<evidence type="ECO:0000256" key="2">
    <source>
        <dbReference type="ARBA" id="ARBA00022670"/>
    </source>
</evidence>
<dbReference type="InterPro" id="IPR020891">
    <property type="entry name" value="UPF0758_CS"/>
</dbReference>
<keyword evidence="5" id="KW-0862">Zinc</keyword>
<dbReference type="InterPro" id="IPR025657">
    <property type="entry name" value="RadC_JAB"/>
</dbReference>
<evidence type="ECO:0000259" key="8">
    <source>
        <dbReference type="PROSITE" id="PS50249"/>
    </source>
</evidence>
<dbReference type="Proteomes" id="UP000199516">
    <property type="component" value="Unassembled WGS sequence"/>
</dbReference>
<evidence type="ECO:0000313" key="10">
    <source>
        <dbReference type="Proteomes" id="UP000199516"/>
    </source>
</evidence>
<dbReference type="AlphaFoldDB" id="A0A1I2CQX6"/>
<dbReference type="PANTHER" id="PTHR30471">
    <property type="entry name" value="DNA REPAIR PROTEIN RADC"/>
    <property type="match status" value="1"/>
</dbReference>
<dbReference type="PROSITE" id="PS01302">
    <property type="entry name" value="UPF0758"/>
    <property type="match status" value="1"/>
</dbReference>
<accession>A0A1I2CQX6</accession>
<dbReference type="GO" id="GO:0046872">
    <property type="term" value="F:metal ion binding"/>
    <property type="evidence" value="ECO:0007669"/>
    <property type="project" value="UniProtKB-KW"/>
</dbReference>
<dbReference type="PROSITE" id="PS50249">
    <property type="entry name" value="MPN"/>
    <property type="match status" value="1"/>
</dbReference>
<evidence type="ECO:0000256" key="5">
    <source>
        <dbReference type="ARBA" id="ARBA00022833"/>
    </source>
</evidence>
<dbReference type="Gene3D" id="3.40.140.10">
    <property type="entry name" value="Cytidine Deaminase, domain 2"/>
    <property type="match status" value="1"/>
</dbReference>
<evidence type="ECO:0000256" key="7">
    <source>
        <dbReference type="RuleBase" id="RU003797"/>
    </source>
</evidence>
<organism evidence="9 10">
    <name type="scientific">Alteribacillus iranensis</name>
    <dbReference type="NCBI Taxonomy" id="930128"/>
    <lineage>
        <taxon>Bacteria</taxon>
        <taxon>Bacillati</taxon>
        <taxon>Bacillota</taxon>
        <taxon>Bacilli</taxon>
        <taxon>Bacillales</taxon>
        <taxon>Bacillaceae</taxon>
        <taxon>Alteribacillus</taxon>
    </lineage>
</organism>
<dbReference type="Gene3D" id="1.10.150.20">
    <property type="entry name" value="5' to 3' exonuclease, C-terminal subdomain"/>
    <property type="match status" value="1"/>
</dbReference>
<dbReference type="SUPFAM" id="SSF102712">
    <property type="entry name" value="JAB1/MPN domain"/>
    <property type="match status" value="1"/>
</dbReference>
<keyword evidence="10" id="KW-1185">Reference proteome</keyword>
<keyword evidence="3" id="KW-0479">Metal-binding</keyword>
<dbReference type="InterPro" id="IPR010994">
    <property type="entry name" value="RuvA_2-like"/>
</dbReference>
<reference evidence="9 10" key="1">
    <citation type="submission" date="2016-10" db="EMBL/GenBank/DDBJ databases">
        <authorList>
            <person name="de Groot N.N."/>
        </authorList>
    </citation>
    <scope>NUCLEOTIDE SEQUENCE [LARGE SCALE GENOMIC DNA]</scope>
    <source>
        <strain evidence="9 10">DSM 23995</strain>
    </source>
</reference>
<keyword evidence="4" id="KW-0378">Hydrolase</keyword>
<evidence type="ECO:0000256" key="3">
    <source>
        <dbReference type="ARBA" id="ARBA00022723"/>
    </source>
</evidence>
<dbReference type="SUPFAM" id="SSF47781">
    <property type="entry name" value="RuvA domain 2-like"/>
    <property type="match status" value="1"/>
</dbReference>
<keyword evidence="6" id="KW-0482">Metalloprotease</keyword>
<feature type="domain" description="MPN" evidence="8">
    <location>
        <begin position="107"/>
        <end position="229"/>
    </location>
</feature>
<sequence>MSDLPIMIKDMPVSERPREKMAKEGPERLSNQELLAILLRTGTRSESVLQLAQRVLYHFDGIRLLQSATLEELKGIKGIGQAKAIELQAALELCKRIYTFQEESRYVVRSPEDVADYVMDDMRFLTQEHFVVLCLNTKNEIIHRHTLFIGSLNSSIVHPRELFKEALRRSAASVICLHNHPSGDPTPSQEDIDVTKRLTECGKILGVDVLDHVIIGDRKFLSLKEKGYM</sequence>
<dbReference type="InterPro" id="IPR046778">
    <property type="entry name" value="UPF0758_N"/>
</dbReference>
<dbReference type="Pfam" id="PF04002">
    <property type="entry name" value="RadC"/>
    <property type="match status" value="1"/>
</dbReference>
<keyword evidence="2" id="KW-0645">Protease</keyword>
<dbReference type="InterPro" id="IPR037518">
    <property type="entry name" value="MPN"/>
</dbReference>
<name>A0A1I2CQX6_9BACI</name>
<dbReference type="GO" id="GO:0008237">
    <property type="term" value="F:metallopeptidase activity"/>
    <property type="evidence" value="ECO:0007669"/>
    <property type="project" value="UniProtKB-KW"/>
</dbReference>
<evidence type="ECO:0000256" key="6">
    <source>
        <dbReference type="ARBA" id="ARBA00023049"/>
    </source>
</evidence>
<evidence type="ECO:0000256" key="4">
    <source>
        <dbReference type="ARBA" id="ARBA00022801"/>
    </source>
</evidence>
<evidence type="ECO:0000313" key="9">
    <source>
        <dbReference type="EMBL" id="SFE70696.1"/>
    </source>
</evidence>